<gene>
    <name evidence="1" type="ORF">CZ809_00910</name>
</gene>
<accession>A0A1T5HXH0</accession>
<evidence type="ECO:0000313" key="2">
    <source>
        <dbReference type="Proteomes" id="UP000189966"/>
    </source>
</evidence>
<protein>
    <recommendedName>
        <fullName evidence="3">Phage protein</fullName>
    </recommendedName>
</protein>
<evidence type="ECO:0000313" key="1">
    <source>
        <dbReference type="EMBL" id="SKC31432.1"/>
    </source>
</evidence>
<dbReference type="Proteomes" id="UP000189966">
    <property type="component" value="Unassembled WGS sequence"/>
</dbReference>
<dbReference type="SUPFAM" id="SSF69279">
    <property type="entry name" value="Phage tail proteins"/>
    <property type="match status" value="1"/>
</dbReference>
<dbReference type="AlphaFoldDB" id="A0A1T5HXH0"/>
<sequence length="539" mass="59308">MKFIHSVFIDGQLRDTNDHTLVLEANAGGRGALTVKGYVEKGQRVRIDLGIAGSTIAQWFSGFVTQVTPNENGYYRIIIRELCFLLDSQQSVSFQHTTIPEILAAITDNTGLQFVLPQNSDSHYQDKIIANFSHQGSGYQLLNNIGRAFEITDFTWYQQPDGFIWLGSYHDTVWSQRPVIIPPDLTTASAGGNVMQCMLFPPIRPHAKVNGKAIQKVVVVGDEMTLTWRTSTGQTTPEQRQIRQAFPELAAGYHLPKFGVVVAVTDKATAGQLNDPFRPRYAADVQVLDENGQPDKTVPVYKALPLPVGAGGNEQGNMATPTEGTMVELAFAYGRTDKAFIRTVLGYGWSLPDIAPDEQLLQQRAEVFQRTTPNGHQYRATDGYQTDDAMIKQDIADRYIGTFGQQTVQVDGLSYEDIGRKVIESLGNVEIMAGDNIELGTLGNLHTATAGELVDIIGGLRRSVAGETQHYQAPQTWLGNSETNILQLLQRLMAVTEAIATTSANHTHNSKPPDQSSQFISQSNQVKDLTETLIPMIKA</sequence>
<dbReference type="OrthoDB" id="5812814at2"/>
<proteinExistence type="predicted"/>
<reference evidence="1 2" key="1">
    <citation type="submission" date="2017-02" db="EMBL/GenBank/DDBJ databases">
        <authorList>
            <person name="Peterson S.W."/>
        </authorList>
    </citation>
    <scope>NUCLEOTIDE SEQUENCE [LARGE SCALE GENOMIC DNA]</scope>
    <source>
        <strain evidence="2">type strain: NCCB 100098</strain>
    </source>
</reference>
<evidence type="ECO:0008006" key="3">
    <source>
        <dbReference type="Google" id="ProtNLM"/>
    </source>
</evidence>
<dbReference type="SUPFAM" id="SSF69255">
    <property type="entry name" value="gp5 N-terminal domain-like"/>
    <property type="match status" value="1"/>
</dbReference>
<dbReference type="RefSeq" id="WP_080156216.1">
    <property type="nucleotide sequence ID" value="NZ_FUZI01000001.1"/>
</dbReference>
<organism evidence="1 2">
    <name type="scientific">Photobacterium piscicola</name>
    <dbReference type="NCBI Taxonomy" id="1378299"/>
    <lineage>
        <taxon>Bacteria</taxon>
        <taxon>Pseudomonadati</taxon>
        <taxon>Pseudomonadota</taxon>
        <taxon>Gammaproteobacteria</taxon>
        <taxon>Vibrionales</taxon>
        <taxon>Vibrionaceae</taxon>
        <taxon>Photobacterium</taxon>
    </lineage>
</organism>
<name>A0A1T5HXH0_9GAMM</name>
<dbReference type="EMBL" id="FUZI01000001">
    <property type="protein sequence ID" value="SKC31432.1"/>
    <property type="molecule type" value="Genomic_DNA"/>
</dbReference>